<keyword evidence="5" id="KW-1185">Reference proteome</keyword>
<dbReference type="PANTHER" id="PTHR44591:SF23">
    <property type="entry name" value="CHEY SUBFAMILY"/>
    <property type="match status" value="1"/>
</dbReference>
<accession>A0ABY5SZ76</accession>
<organism evidence="4 5">
    <name type="scientific">Qipengyuania spongiae</name>
    <dbReference type="NCBI Taxonomy" id="2909673"/>
    <lineage>
        <taxon>Bacteria</taxon>
        <taxon>Pseudomonadati</taxon>
        <taxon>Pseudomonadota</taxon>
        <taxon>Alphaproteobacteria</taxon>
        <taxon>Sphingomonadales</taxon>
        <taxon>Erythrobacteraceae</taxon>
        <taxon>Qipengyuania</taxon>
    </lineage>
</organism>
<sequence>MARIIFADDDPIVGAIVQKTLLDAGHAVGVVENGETALAAISRRRPDLLILDITMPGMTGSEVLDRVRRDPELWDLPVLMLTGRRSQSDEDIAIRAGATDYLRKPFDPDQLIVMVEALVRQGETKGPPGTAPRRSI</sequence>
<dbReference type="InterPro" id="IPR011006">
    <property type="entry name" value="CheY-like_superfamily"/>
</dbReference>
<dbReference type="InterPro" id="IPR001789">
    <property type="entry name" value="Sig_transdc_resp-reg_receiver"/>
</dbReference>
<feature type="modified residue" description="4-aspartylphosphate" evidence="2">
    <location>
        <position position="52"/>
    </location>
</feature>
<dbReference type="SUPFAM" id="SSF52172">
    <property type="entry name" value="CheY-like"/>
    <property type="match status" value="1"/>
</dbReference>
<name>A0ABY5SZ76_9SPHN</name>
<dbReference type="Gene3D" id="3.40.50.2300">
    <property type="match status" value="1"/>
</dbReference>
<dbReference type="InterPro" id="IPR050595">
    <property type="entry name" value="Bact_response_regulator"/>
</dbReference>
<evidence type="ECO:0000313" key="5">
    <source>
        <dbReference type="Proteomes" id="UP001065265"/>
    </source>
</evidence>
<evidence type="ECO:0000259" key="3">
    <source>
        <dbReference type="PROSITE" id="PS50110"/>
    </source>
</evidence>
<dbReference type="EMBL" id="CP092471">
    <property type="protein sequence ID" value="UVI39817.1"/>
    <property type="molecule type" value="Genomic_DNA"/>
</dbReference>
<dbReference type="PROSITE" id="PS50110">
    <property type="entry name" value="RESPONSE_REGULATORY"/>
    <property type="match status" value="1"/>
</dbReference>
<evidence type="ECO:0000313" key="4">
    <source>
        <dbReference type="EMBL" id="UVI39817.1"/>
    </source>
</evidence>
<dbReference type="PANTHER" id="PTHR44591">
    <property type="entry name" value="STRESS RESPONSE REGULATOR PROTEIN 1"/>
    <property type="match status" value="1"/>
</dbReference>
<protein>
    <submittedName>
        <fullName evidence="4">Response regulator</fullName>
    </submittedName>
</protein>
<evidence type="ECO:0000256" key="2">
    <source>
        <dbReference type="PROSITE-ProRule" id="PRU00169"/>
    </source>
</evidence>
<gene>
    <name evidence="4" type="ORF">L1F33_02310</name>
</gene>
<dbReference type="RefSeq" id="WP_265559524.1">
    <property type="nucleotide sequence ID" value="NZ_CP092471.1"/>
</dbReference>
<dbReference type="Pfam" id="PF00072">
    <property type="entry name" value="Response_reg"/>
    <property type="match status" value="1"/>
</dbReference>
<dbReference type="SMART" id="SM00448">
    <property type="entry name" value="REC"/>
    <property type="match status" value="1"/>
</dbReference>
<keyword evidence="1 2" id="KW-0597">Phosphoprotein</keyword>
<evidence type="ECO:0000256" key="1">
    <source>
        <dbReference type="ARBA" id="ARBA00022553"/>
    </source>
</evidence>
<reference evidence="4" key="1">
    <citation type="submission" date="2022-02" db="EMBL/GenBank/DDBJ databases">
        <title>Qipengyuania spongiae sp. nov., isolated from marine sponge.</title>
        <authorList>
            <person name="Li Z."/>
            <person name="Zhang M."/>
        </authorList>
    </citation>
    <scope>NUCLEOTIDE SEQUENCE</scope>
    <source>
        <strain evidence="4">PHS-Z21</strain>
    </source>
</reference>
<dbReference type="Proteomes" id="UP001065265">
    <property type="component" value="Chromosome"/>
</dbReference>
<proteinExistence type="predicted"/>
<feature type="domain" description="Response regulatory" evidence="3">
    <location>
        <begin position="3"/>
        <end position="119"/>
    </location>
</feature>